<name>A0A9Q3VAN3_CLOBO</name>
<comment type="caution">
    <text evidence="4">The sequence shown here is derived from an EMBL/GenBank/DDBJ whole genome shotgun (WGS) entry which is preliminary data.</text>
</comment>
<dbReference type="InterPro" id="IPR019195">
    <property type="entry name" value="ABC_ATPase_put"/>
</dbReference>
<evidence type="ECO:0000259" key="3">
    <source>
        <dbReference type="Pfam" id="PF21117"/>
    </source>
</evidence>
<evidence type="ECO:0000259" key="2">
    <source>
        <dbReference type="Pfam" id="PF20446"/>
    </source>
</evidence>
<dbReference type="Pfam" id="PF21117">
    <property type="entry name" value="MRB1590_C"/>
    <property type="match status" value="1"/>
</dbReference>
<dbReference type="InterPro" id="IPR046833">
    <property type="entry name" value="ABC_N"/>
</dbReference>
<accession>A0A9Q3VAN3</accession>
<evidence type="ECO:0000313" key="4">
    <source>
        <dbReference type="EMBL" id="MCD3195123.1"/>
    </source>
</evidence>
<organism evidence="4 5">
    <name type="scientific">Clostridium botulinum C</name>
    <dbReference type="NCBI Taxonomy" id="36828"/>
    <lineage>
        <taxon>Bacteria</taxon>
        <taxon>Bacillati</taxon>
        <taxon>Bacillota</taxon>
        <taxon>Clostridia</taxon>
        <taxon>Eubacteriales</taxon>
        <taxon>Clostridiaceae</taxon>
        <taxon>Clostridium</taxon>
    </lineage>
</organism>
<evidence type="ECO:0000313" key="5">
    <source>
        <dbReference type="Proteomes" id="UP000813637"/>
    </source>
</evidence>
<dbReference type="AlphaFoldDB" id="A0A9Q3VAN3"/>
<dbReference type="EMBL" id="JAAMYB010000006">
    <property type="protein sequence ID" value="MCD3195123.1"/>
    <property type="molecule type" value="Genomic_DNA"/>
</dbReference>
<dbReference type="Pfam" id="PF20446">
    <property type="entry name" value="ABC_N"/>
    <property type="match status" value="1"/>
</dbReference>
<reference evidence="4" key="1">
    <citation type="submission" date="2020-02" db="EMBL/GenBank/DDBJ databases">
        <authorList>
            <person name="Fillo S."/>
            <person name="Giordani F."/>
            <person name="Tonon E."/>
            <person name="Drigo I."/>
            <person name="Anselmo A."/>
            <person name="Fortunato A."/>
            <person name="Bano L."/>
            <person name="Lista F."/>
        </authorList>
    </citation>
    <scope>NUCLEOTIDE SEQUENCE</scope>
    <source>
        <strain evidence="4">IZSVe-TV_9877_3_12</strain>
    </source>
</reference>
<dbReference type="PANTHER" id="PTHR38149:SF1">
    <property type="entry name" value="ATPASE"/>
    <property type="match status" value="1"/>
</dbReference>
<protein>
    <submittedName>
        <fullName evidence="4">ABC-ATPase domain-containing protein</fullName>
    </submittedName>
</protein>
<dbReference type="PANTHER" id="PTHR38149">
    <property type="entry name" value="ATPASE"/>
    <property type="match status" value="1"/>
</dbReference>
<dbReference type="Gene3D" id="3.40.50.300">
    <property type="entry name" value="P-loop containing nucleotide triphosphate hydrolases"/>
    <property type="match status" value="1"/>
</dbReference>
<dbReference type="InterPro" id="IPR049069">
    <property type="entry name" value="MRB1590-like_C"/>
</dbReference>
<proteinExistence type="predicted"/>
<dbReference type="Pfam" id="PF09818">
    <property type="entry name" value="ABC_ATPase"/>
    <property type="match status" value="1"/>
</dbReference>
<reference evidence="4" key="2">
    <citation type="journal article" date="2021" name="Microorganisms">
        <title>Extensive Genome Exploration of Clostridium botulinum Group III Field Strains.</title>
        <authorList>
            <person name="Fillo S."/>
            <person name="Giordani F."/>
            <person name="Tonon E."/>
            <person name="Drigo I."/>
            <person name="Anselmo A."/>
            <person name="Fortunato A."/>
            <person name="Lista F."/>
            <person name="Bano L."/>
        </authorList>
    </citation>
    <scope>NUCLEOTIDE SEQUENCE</scope>
    <source>
        <strain evidence="4">IZSVe-TV_9877_3_12</strain>
    </source>
</reference>
<evidence type="ECO:0000259" key="1">
    <source>
        <dbReference type="Pfam" id="PF09818"/>
    </source>
</evidence>
<feature type="domain" description="MRB1590-like C-terminal" evidence="3">
    <location>
        <begin position="469"/>
        <end position="570"/>
    </location>
</feature>
<feature type="domain" description="ATPase of the ABC class N-terminal" evidence="2">
    <location>
        <begin position="11"/>
        <end position="171"/>
    </location>
</feature>
<dbReference type="InterPro" id="IPR046834">
    <property type="entry name" value="ABC_ATPase_C"/>
</dbReference>
<dbReference type="InterPro" id="IPR027417">
    <property type="entry name" value="P-loop_NTPase"/>
</dbReference>
<dbReference type="Proteomes" id="UP000813637">
    <property type="component" value="Unassembled WGS sequence"/>
</dbReference>
<feature type="domain" description="ATPase of the ABC class C-terminal" evidence="1">
    <location>
        <begin position="178"/>
        <end position="448"/>
    </location>
</feature>
<sequence>MVGGSFLKSSKELLKILNNINGKGYKAYKDISGYYDFGKYILSVDSVQGDPFANPSRIRIIIKQSEAKFPISYFDKSHKRIAVVDFLTRLCWRNINEYYSKVKGSGKSGLLSIDKCGEEILDRTSIHISKENIEVRLEVGLPAAGRRILSKEAQLIFFNYLPKIIEKTLYFNNINKLKLKKHIELVEDQEFIRSKLDDLGICAFVANGSILPRESGISQKPLKNNAIEFISPKELEIELDLPFRGKIAGMAIKKGITLIVGGGYHGKSTLLKALELGVYNHIHGDGREFVITDDSAVKVRAEDGRNIEKVDISMFINNLPNGKDTTKFSTENASGSTSQAANIVEAMECKTNLFLIDEDTSATNFMIRDEKMKLLVSNEKEPITPFIHVARFLYEKQGISTIIVVGSSGDYFNIADTVIMMDEYKTIDVTKKAKELSSNNLYKETLKHSINYNRILRKSSFSEEYKGVKIKTIGKEALIYNKSEINLRYLEQIVSVSQINAIGEIIKYIKANVVDDNLSLDEVVNKVFNDIKDKSIDVISSKNGVAGNLAMPRKYEVIATLNRFRELKIK</sequence>
<gene>
    <name evidence="4" type="ORF">G8S53_07465</name>
</gene>
<dbReference type="SUPFAM" id="SSF52540">
    <property type="entry name" value="P-loop containing nucleoside triphosphate hydrolases"/>
    <property type="match status" value="1"/>
</dbReference>